<evidence type="ECO:0000313" key="2">
    <source>
        <dbReference type="EMBL" id="SOY53555.1"/>
    </source>
</evidence>
<dbReference type="InterPro" id="IPR036390">
    <property type="entry name" value="WH_DNA-bd_sf"/>
</dbReference>
<reference evidence="2" key="1">
    <citation type="submission" date="2018-01" db="EMBL/GenBank/DDBJ databases">
        <authorList>
            <person name="Clerissi C."/>
        </authorList>
    </citation>
    <scope>NUCLEOTIDE SEQUENCE</scope>
    <source>
        <strain evidence="2">Cupriavidus taiwanensis STM 3521</strain>
    </source>
</reference>
<evidence type="ECO:0000259" key="1">
    <source>
        <dbReference type="PROSITE" id="PS50995"/>
    </source>
</evidence>
<protein>
    <submittedName>
        <fullName evidence="2">Transcriptional regulator, MarR family</fullName>
    </submittedName>
</protein>
<dbReference type="GO" id="GO:0006950">
    <property type="term" value="P:response to stress"/>
    <property type="evidence" value="ECO:0007669"/>
    <property type="project" value="TreeGrafter"/>
</dbReference>
<organism evidence="2">
    <name type="scientific">Cupriavidus taiwanensis</name>
    <dbReference type="NCBI Taxonomy" id="164546"/>
    <lineage>
        <taxon>Bacteria</taxon>
        <taxon>Pseudomonadati</taxon>
        <taxon>Pseudomonadota</taxon>
        <taxon>Betaproteobacteria</taxon>
        <taxon>Burkholderiales</taxon>
        <taxon>Burkholderiaceae</taxon>
        <taxon>Cupriavidus</taxon>
    </lineage>
</organism>
<gene>
    <name evidence="2" type="ORF">CBM2589_B30028</name>
</gene>
<name>A0A375BUE9_9BURK</name>
<dbReference type="GO" id="GO:0003700">
    <property type="term" value="F:DNA-binding transcription factor activity"/>
    <property type="evidence" value="ECO:0007669"/>
    <property type="project" value="InterPro"/>
</dbReference>
<dbReference type="PROSITE" id="PS50995">
    <property type="entry name" value="HTH_MARR_2"/>
    <property type="match status" value="1"/>
</dbReference>
<feature type="domain" description="HTH marR-type" evidence="1">
    <location>
        <begin position="25"/>
        <end position="163"/>
    </location>
</feature>
<dbReference type="SMART" id="SM00347">
    <property type="entry name" value="HTH_MARR"/>
    <property type="match status" value="1"/>
</dbReference>
<dbReference type="AlphaFoldDB" id="A0A375BUE9"/>
<dbReference type="Pfam" id="PF01047">
    <property type="entry name" value="MarR"/>
    <property type="match status" value="1"/>
</dbReference>
<dbReference type="PRINTS" id="PR00598">
    <property type="entry name" value="HTHMARR"/>
</dbReference>
<dbReference type="InterPro" id="IPR039422">
    <property type="entry name" value="MarR/SlyA-like"/>
</dbReference>
<accession>A0A375BUE9</accession>
<dbReference type="InterPro" id="IPR000835">
    <property type="entry name" value="HTH_MarR-typ"/>
</dbReference>
<dbReference type="PANTHER" id="PTHR33164:SF104">
    <property type="entry name" value="TRANSCRIPTIONAL REGULATORY PROTEIN"/>
    <property type="match status" value="1"/>
</dbReference>
<dbReference type="PANTHER" id="PTHR33164">
    <property type="entry name" value="TRANSCRIPTIONAL REGULATOR, MARR FAMILY"/>
    <property type="match status" value="1"/>
</dbReference>
<comment type="caution">
    <text evidence="2">The sequence shown here is derived from an EMBL/GenBank/DDBJ whole genome shotgun (WGS) entry which is preliminary data.</text>
</comment>
<sequence length="169" mass="19100">MTTYDYVDQFLAEWRTARPDLALDHADLLMRVIRLGGILDRELGRLSQTYGISSGQFQVLAALRRRYPQTASPSDLSRIAILTTGTMTVLLDRLEEKGLVRRLRDPNDRRRLEVELTPDGKELIDRALDERVTRLRALTAGMDADDCRAATRALRHLLAEIDDQAAPGN</sequence>
<dbReference type="EMBL" id="OFSP01000023">
    <property type="protein sequence ID" value="SOY53555.1"/>
    <property type="molecule type" value="Genomic_DNA"/>
</dbReference>
<dbReference type="Gene3D" id="1.10.10.10">
    <property type="entry name" value="Winged helix-like DNA-binding domain superfamily/Winged helix DNA-binding domain"/>
    <property type="match status" value="1"/>
</dbReference>
<dbReference type="RefSeq" id="WP_116336001.1">
    <property type="nucleotide sequence ID" value="NZ_LT976856.1"/>
</dbReference>
<dbReference type="InterPro" id="IPR036388">
    <property type="entry name" value="WH-like_DNA-bd_sf"/>
</dbReference>
<proteinExistence type="predicted"/>
<dbReference type="Proteomes" id="UP000256297">
    <property type="component" value="Chromosome CBM2589_b"/>
</dbReference>
<dbReference type="SUPFAM" id="SSF46785">
    <property type="entry name" value="Winged helix' DNA-binding domain"/>
    <property type="match status" value="1"/>
</dbReference>